<dbReference type="PANTHER" id="PTHR34294:SF1">
    <property type="entry name" value="TRANSCRIPTIONAL REGULATOR LSRR"/>
    <property type="match status" value="1"/>
</dbReference>
<dbReference type="InterPro" id="IPR037171">
    <property type="entry name" value="NagB/RpiA_transferase-like"/>
</dbReference>
<keyword evidence="3" id="KW-0238">DNA-binding</keyword>
<dbReference type="Pfam" id="PF04198">
    <property type="entry name" value="Sugar-bind"/>
    <property type="match status" value="1"/>
</dbReference>
<dbReference type="RefSeq" id="WP_212695989.1">
    <property type="nucleotide sequence ID" value="NZ_CP058649.1"/>
</dbReference>
<dbReference type="Gene3D" id="3.40.50.1360">
    <property type="match status" value="1"/>
</dbReference>
<feature type="domain" description="Sugar-binding" evidence="5">
    <location>
        <begin position="65"/>
        <end position="306"/>
    </location>
</feature>
<evidence type="ECO:0000313" key="7">
    <source>
        <dbReference type="Proteomes" id="UP000683246"/>
    </source>
</evidence>
<evidence type="ECO:0000313" key="6">
    <source>
        <dbReference type="EMBL" id="QUI25289.1"/>
    </source>
</evidence>
<evidence type="ECO:0000256" key="1">
    <source>
        <dbReference type="ARBA" id="ARBA00010466"/>
    </source>
</evidence>
<accession>A0A8J8SJA7</accession>
<gene>
    <name evidence="6" type="ORF">HZI73_24635</name>
</gene>
<evidence type="ECO:0000256" key="4">
    <source>
        <dbReference type="ARBA" id="ARBA00023163"/>
    </source>
</evidence>
<keyword evidence="2" id="KW-0805">Transcription regulation</keyword>
<protein>
    <recommendedName>
        <fullName evidence="5">Sugar-binding domain-containing protein</fullName>
    </recommendedName>
</protein>
<evidence type="ECO:0000256" key="3">
    <source>
        <dbReference type="ARBA" id="ARBA00023125"/>
    </source>
</evidence>
<dbReference type="Proteomes" id="UP000683246">
    <property type="component" value="Chromosome"/>
</dbReference>
<evidence type="ECO:0000259" key="5">
    <source>
        <dbReference type="Pfam" id="PF04198"/>
    </source>
</evidence>
<dbReference type="GO" id="GO:0003677">
    <property type="term" value="F:DNA binding"/>
    <property type="evidence" value="ECO:0007669"/>
    <property type="project" value="UniProtKB-KW"/>
</dbReference>
<dbReference type="Gene3D" id="1.10.10.60">
    <property type="entry name" value="Homeodomain-like"/>
    <property type="match status" value="1"/>
</dbReference>
<proteinExistence type="inferred from homology"/>
<name>A0A8J8SJA7_9FIRM</name>
<dbReference type="GO" id="GO:0030246">
    <property type="term" value="F:carbohydrate binding"/>
    <property type="evidence" value="ECO:0007669"/>
    <property type="project" value="InterPro"/>
</dbReference>
<dbReference type="InterPro" id="IPR013324">
    <property type="entry name" value="RNA_pol_sigma_r3/r4-like"/>
</dbReference>
<keyword evidence="7" id="KW-1185">Reference proteome</keyword>
<dbReference type="SUPFAM" id="SSF100950">
    <property type="entry name" value="NagB/RpiA/CoA transferase-like"/>
    <property type="match status" value="1"/>
</dbReference>
<keyword evidence="4" id="KW-0804">Transcription</keyword>
<dbReference type="PANTHER" id="PTHR34294">
    <property type="entry name" value="TRANSCRIPTIONAL REGULATOR-RELATED"/>
    <property type="match status" value="1"/>
</dbReference>
<reference evidence="6" key="1">
    <citation type="submission" date="2020-07" db="EMBL/GenBank/DDBJ databases">
        <title>Vallitalea pronyensis genome.</title>
        <authorList>
            <person name="Postec A."/>
        </authorList>
    </citation>
    <scope>NUCLEOTIDE SEQUENCE</scope>
    <source>
        <strain evidence="6">FatNI3</strain>
    </source>
</reference>
<dbReference type="AlphaFoldDB" id="A0A8J8SJA7"/>
<dbReference type="EMBL" id="CP058649">
    <property type="protein sequence ID" value="QUI25289.1"/>
    <property type="molecule type" value="Genomic_DNA"/>
</dbReference>
<comment type="similarity">
    <text evidence="1">Belongs to the SorC transcriptional regulatory family.</text>
</comment>
<dbReference type="InterPro" id="IPR051054">
    <property type="entry name" value="SorC_transcr_regulators"/>
</dbReference>
<dbReference type="KEGG" id="vpy:HZI73_24635"/>
<dbReference type="SUPFAM" id="SSF88659">
    <property type="entry name" value="Sigma3 and sigma4 domains of RNA polymerase sigma factors"/>
    <property type="match status" value="1"/>
</dbReference>
<organism evidence="6 7">
    <name type="scientific">Vallitalea pronyensis</name>
    <dbReference type="NCBI Taxonomy" id="1348613"/>
    <lineage>
        <taxon>Bacteria</taxon>
        <taxon>Bacillati</taxon>
        <taxon>Bacillota</taxon>
        <taxon>Clostridia</taxon>
        <taxon>Lachnospirales</taxon>
        <taxon>Vallitaleaceae</taxon>
        <taxon>Vallitalea</taxon>
    </lineage>
</organism>
<dbReference type="InterPro" id="IPR007324">
    <property type="entry name" value="Sugar-bd_dom_put"/>
</dbReference>
<evidence type="ECO:0000256" key="2">
    <source>
        <dbReference type="ARBA" id="ARBA00023015"/>
    </source>
</evidence>
<sequence>MNASKIRAKTKILTKISRMYYMQNMSQNDIAKELKIGRSSVGHYLSEARKLGIVKITIVDEKDNFRNSVLENEMIQRFNLVDCFITDDKDGTISNHLVDYLDDVLPYKGILGVGGGFTTYNLGTMLQNSFKRPNLSIIQLNGFTNDFEETSITRLYASALDSKPLFLPSPLLVKDIKSKIALENDPSIKTTLSALKKVDTIITGIGCNKTNDNAKYLKAYDFLDIDSLYKRTIADIGFHFFNEKGEFPIEEIEEKIIGISMKDFLATTRRIAIVYNSKKANVLKVALKHHIINIAITNTNTAKAILDLD</sequence>